<proteinExistence type="predicted"/>
<dbReference type="OrthoDB" id="1112669at2759"/>
<dbReference type="EMBL" id="CP002686">
    <property type="protein sequence ID" value="ANM65272.1"/>
    <property type="molecule type" value="Genomic_DNA"/>
</dbReference>
<gene>
    <name evidence="1 2" type="ordered locus">At3g27495</name>
</gene>
<sequence length="88" mass="10226">MCFPNKPGPFHSHAFMMSDLISPVTCDWDREKIREALLDLEQEILSLKLSTNGAEDTYIDQDSNKKGLVLDMYYKRVGRTYEKSMKSF</sequence>
<evidence type="ECO:0000313" key="3">
    <source>
        <dbReference type="Proteomes" id="UP000006548"/>
    </source>
</evidence>
<reference evidence="3" key="2">
    <citation type="journal article" date="2017" name="Plant J.">
        <title>Araport11: a complete reannotation of the Arabidopsis thaliana reference genome.</title>
        <authorList>
            <person name="Cheng C.Y."/>
            <person name="Krishnakumar V."/>
            <person name="Chan A.P."/>
            <person name="Thibaud-Nissen F."/>
            <person name="Schobel S."/>
            <person name="Town C.D."/>
        </authorList>
    </citation>
    <scope>GENOME REANNOTATION</scope>
    <source>
        <strain evidence="3">cv. Columbia</strain>
    </source>
</reference>
<dbReference type="ExpressionAtlas" id="A0A1I9LRR4">
    <property type="expression patterns" value="differential"/>
</dbReference>
<dbReference type="RefSeq" id="NP_001327251.1">
    <property type="nucleotide sequence ID" value="NM_001338887.1"/>
</dbReference>
<protein>
    <submittedName>
        <fullName evidence="2">Uncharacterized protein</fullName>
    </submittedName>
</protein>
<dbReference type="GeneID" id="28719328"/>
<evidence type="ECO:0000313" key="2">
    <source>
        <dbReference type="EMBL" id="ANM65272.1"/>
    </source>
</evidence>
<name>A0A1I9LRR4_ARATH</name>
<dbReference type="KEGG" id="ath:AT3G27495"/>
<dbReference type="AlphaFoldDB" id="A0A1I9LRR4"/>
<organism evidence="2 3">
    <name type="scientific">Arabidopsis thaliana</name>
    <name type="common">Mouse-ear cress</name>
    <dbReference type="NCBI Taxonomy" id="3702"/>
    <lineage>
        <taxon>Eukaryota</taxon>
        <taxon>Viridiplantae</taxon>
        <taxon>Streptophyta</taxon>
        <taxon>Embryophyta</taxon>
        <taxon>Tracheophyta</taxon>
        <taxon>Spermatophyta</taxon>
        <taxon>Magnoliopsida</taxon>
        <taxon>eudicotyledons</taxon>
        <taxon>Gunneridae</taxon>
        <taxon>Pentapetalae</taxon>
        <taxon>rosids</taxon>
        <taxon>malvids</taxon>
        <taxon>Brassicales</taxon>
        <taxon>Brassicaceae</taxon>
        <taxon>Camelineae</taxon>
        <taxon>Arabidopsis</taxon>
    </lineage>
</organism>
<keyword evidence="3" id="KW-1185">Reference proteome</keyword>
<reference evidence="2 3" key="1">
    <citation type="journal article" date="2000" name="Nature">
        <title>Sequence and analysis of chromosome 3 of the plant Arabidopsis thaliana.</title>
        <authorList>
            <consortium name="European Union Chromosome 3 Arabidopsis Sequencing Consortium"/>
            <consortium name="Institute for Genomic Research"/>
            <consortium name="Kazusa DNA Research Institute"/>
            <person name="Salanoubat M."/>
            <person name="Lemcke K."/>
            <person name="Rieger M."/>
            <person name="Ansorge W."/>
            <person name="Unseld M."/>
            <person name="Fartmann B."/>
            <person name="Valle G."/>
            <person name="Blocker H."/>
            <person name="Perez-Alonso M."/>
            <person name="Obermaier B."/>
            <person name="Delseny M."/>
            <person name="Boutry M."/>
            <person name="Grivell L.A."/>
            <person name="Mache R."/>
            <person name="Puigdomenech P."/>
            <person name="De Simone V."/>
            <person name="Choisne N."/>
            <person name="Artiguenave F."/>
            <person name="Robert C."/>
            <person name="Brottier P."/>
            <person name="Wincker P."/>
            <person name="Cattolico L."/>
            <person name="Weissenbach J."/>
            <person name="Saurin W."/>
            <person name="Quetier F."/>
            <person name="Schafer M."/>
            <person name="Muller-Auer S."/>
            <person name="Gabel C."/>
            <person name="Fuchs M."/>
            <person name="Benes V."/>
            <person name="Wurmbach E."/>
            <person name="Drzonek H."/>
            <person name="Erfle H."/>
            <person name="Jordan N."/>
            <person name="Bangert S."/>
            <person name="Wiedelmann R."/>
            <person name="Kranz H."/>
            <person name="Voss H."/>
            <person name="Holland R."/>
            <person name="Brandt P."/>
            <person name="Nyakatura G."/>
            <person name="Vezzi A."/>
            <person name="D'Angelo M."/>
            <person name="Pallavicini A."/>
            <person name="Toppo S."/>
            <person name="Simionati B."/>
            <person name="Conrad A."/>
            <person name="Hornischer K."/>
            <person name="Kauer G."/>
            <person name="Lohnert T.H."/>
            <person name="Nordsiek G."/>
            <person name="Reichelt J."/>
            <person name="Scharfe M."/>
            <person name="Schon O."/>
            <person name="Bargues M."/>
            <person name="Terol J."/>
            <person name="Climent J."/>
            <person name="Navarro P."/>
            <person name="Collado C."/>
            <person name="Perez-Perez A."/>
            <person name="Ottenwalder B."/>
            <person name="Duchemin D."/>
            <person name="Cooke R."/>
            <person name="Laudie M."/>
            <person name="Berger-Llauro C."/>
            <person name="Purnelle B."/>
            <person name="Masuy D."/>
            <person name="de Haan M."/>
            <person name="Maarse A.C."/>
            <person name="Alcaraz J.P."/>
            <person name="Cottet A."/>
            <person name="Casacuberta E."/>
            <person name="Monfort A."/>
            <person name="Argiriou A."/>
            <person name="flores M."/>
            <person name="Liguori R."/>
            <person name="Vitale D."/>
            <person name="Mannhaupt G."/>
            <person name="Haase D."/>
            <person name="Schoof H."/>
            <person name="Rudd S."/>
            <person name="Zaccaria P."/>
            <person name="Mewes H.W."/>
            <person name="Mayer K.F."/>
            <person name="Kaul S."/>
            <person name="Town C.D."/>
            <person name="Koo H.L."/>
            <person name="Tallon L.J."/>
            <person name="Jenkins J."/>
            <person name="Rooney T."/>
            <person name="Rizzo M."/>
            <person name="Walts A."/>
            <person name="Utterback T."/>
            <person name="Fujii C.Y."/>
            <person name="Shea T.P."/>
            <person name="Creasy T.H."/>
            <person name="Haas B."/>
            <person name="Maiti R."/>
            <person name="Wu D."/>
            <person name="Peterson J."/>
            <person name="Van Aken S."/>
            <person name="Pai G."/>
            <person name="Militscher J."/>
            <person name="Sellers P."/>
            <person name="Gill J.E."/>
            <person name="Feldblyum T.V."/>
            <person name="Preuss D."/>
            <person name="Lin X."/>
            <person name="Nierman W.C."/>
            <person name="Salzberg S.L."/>
            <person name="White O."/>
            <person name="Venter J.C."/>
            <person name="Fraser C.M."/>
            <person name="Kaneko T."/>
            <person name="Nakamura Y."/>
            <person name="Sato S."/>
            <person name="Kato T."/>
            <person name="Asamizu E."/>
            <person name="Sasamoto S."/>
            <person name="Kimura T."/>
            <person name="Idesawa K."/>
            <person name="Kawashima K."/>
            <person name="Kishida Y."/>
            <person name="Kiyokawa C."/>
            <person name="Kohara M."/>
            <person name="Matsumoto M."/>
            <person name="Matsuno A."/>
            <person name="Muraki A."/>
            <person name="Nakayama S."/>
            <person name="Nakazaki N."/>
            <person name="Shinpo S."/>
            <person name="Takeuchi C."/>
            <person name="Wada T."/>
            <person name="Watanabe A."/>
            <person name="Yamada M."/>
            <person name="Yasuda M."/>
            <person name="Tabata S."/>
        </authorList>
    </citation>
    <scope>NUCLEOTIDE SEQUENCE [LARGE SCALE GENOMIC DNA]</scope>
    <source>
        <strain evidence="3">cv. Columbia</strain>
    </source>
</reference>
<dbReference type="TAIR" id="AT3G27495"/>
<dbReference type="InParanoid" id="A0A1I9LRR4"/>
<dbReference type="Araport" id="AT3G27495"/>
<dbReference type="Proteomes" id="UP000006548">
    <property type="component" value="Chromosome 3"/>
</dbReference>
<accession>A0A1I9LRR4</accession>
<evidence type="ECO:0000313" key="1">
    <source>
        <dbReference type="Araport" id="AT3G27495"/>
    </source>
</evidence>